<evidence type="ECO:0000313" key="4">
    <source>
        <dbReference type="Proteomes" id="UP000010102"/>
    </source>
</evidence>
<dbReference type="KEGG" id="lph:LPV_3100"/>
<evidence type="ECO:0000313" key="3">
    <source>
        <dbReference type="EMBL" id="CCD06971.1"/>
    </source>
</evidence>
<dbReference type="KEGG" id="lpo:LPO_0361"/>
<name>A0AAV2UTJ5_LEGPN</name>
<dbReference type="EMBL" id="FQ958210">
    <property type="protein sequence ID" value="CCD06971.1"/>
    <property type="molecule type" value="Genomic_DNA"/>
</dbReference>
<dbReference type="KEGG" id="lpo:LPO_0645"/>
<protein>
    <submittedName>
        <fullName evidence="1">Uncharacterized protein</fullName>
    </submittedName>
</protein>
<gene>
    <name evidence="1" type="ORF">LPO_0361</name>
    <name evidence="2" type="ORF">LPO_0645</name>
    <name evidence="3" type="ORF">LPO_3036</name>
</gene>
<proteinExistence type="predicted"/>
<accession>A0AAV2UTJ5</accession>
<dbReference type="KEGG" id="lpo:LPO_3036"/>
<dbReference type="EMBL" id="FQ958210">
    <property type="protein sequence ID" value="CCD04736.1"/>
    <property type="molecule type" value="Genomic_DNA"/>
</dbReference>
<reference evidence="1 4" key="1">
    <citation type="submission" date="2011-07" db="EMBL/GenBank/DDBJ databases">
        <authorList>
            <person name="Genoscope - CEA"/>
        </authorList>
    </citation>
    <scope>NUCLEOTIDE SEQUENCE [LARGE SCALE GENOMIC DNA]</scope>
    <source>
        <strain evidence="4">lorraine</strain>
        <strain evidence="1">Lorraine</strain>
    </source>
</reference>
<sequence length="69" mass="7809">MVYASCDFEVIEIIWSRREAQTVDALAVRGEEGRGILRKAMGSWKRALSHRCPNGGTRLQRCGHLHLNT</sequence>
<dbReference type="KEGG" id="lph:LPV_0401"/>
<dbReference type="EMBL" id="FQ958210">
    <property type="protein sequence ID" value="CCD04473.1"/>
    <property type="molecule type" value="Genomic_DNA"/>
</dbReference>
<evidence type="ECO:0000313" key="1">
    <source>
        <dbReference type="EMBL" id="CCD04473.1"/>
    </source>
</evidence>
<organism evidence="1 4">
    <name type="scientific">Legionella pneumophila subsp. pneumophila</name>
    <dbReference type="NCBI Taxonomy" id="91891"/>
    <lineage>
        <taxon>Bacteria</taxon>
        <taxon>Pseudomonadati</taxon>
        <taxon>Pseudomonadota</taxon>
        <taxon>Gammaproteobacteria</taxon>
        <taxon>Legionellales</taxon>
        <taxon>Legionellaceae</taxon>
        <taxon>Legionella</taxon>
    </lineage>
</organism>
<dbReference type="Proteomes" id="UP000010102">
    <property type="component" value="Chromosome"/>
</dbReference>
<evidence type="ECO:0000313" key="2">
    <source>
        <dbReference type="EMBL" id="CCD04736.1"/>
    </source>
</evidence>
<dbReference type="AlphaFoldDB" id="A0AAV2UTJ5"/>